<evidence type="ECO:0000259" key="11">
    <source>
        <dbReference type="Pfam" id="PF25994"/>
    </source>
</evidence>
<organism evidence="13 14">
    <name type="scientific">Tsuneonella deserti</name>
    <dbReference type="NCBI Taxonomy" id="2035528"/>
    <lineage>
        <taxon>Bacteria</taxon>
        <taxon>Pseudomonadati</taxon>
        <taxon>Pseudomonadota</taxon>
        <taxon>Alphaproteobacteria</taxon>
        <taxon>Sphingomonadales</taxon>
        <taxon>Erythrobacteraceae</taxon>
        <taxon>Tsuneonella</taxon>
    </lineage>
</organism>
<dbReference type="Gene3D" id="2.40.50.100">
    <property type="match status" value="2"/>
</dbReference>
<dbReference type="InterPro" id="IPR010129">
    <property type="entry name" value="T1SS_HlyD"/>
</dbReference>
<comment type="similarity">
    <text evidence="2 9">Belongs to the membrane fusion protein (MFP) (TC 8.A.1) family.</text>
</comment>
<gene>
    <name evidence="13" type="ORF">GCM10011515_23680</name>
</gene>
<accession>A0ABQ1SA91</accession>
<keyword evidence="6" id="KW-0812">Transmembrane</keyword>
<evidence type="ECO:0000313" key="14">
    <source>
        <dbReference type="Proteomes" id="UP000619041"/>
    </source>
</evidence>
<keyword evidence="8" id="KW-0472">Membrane</keyword>
<evidence type="ECO:0000256" key="8">
    <source>
        <dbReference type="ARBA" id="ARBA00023136"/>
    </source>
</evidence>
<keyword evidence="3 9" id="KW-0813">Transport</keyword>
<name>A0ABQ1SA91_9SPHN</name>
<keyword evidence="7" id="KW-1133">Transmembrane helix</keyword>
<dbReference type="Proteomes" id="UP000619041">
    <property type="component" value="Unassembled WGS sequence"/>
</dbReference>
<keyword evidence="5 9" id="KW-0997">Cell inner membrane</keyword>
<evidence type="ECO:0000256" key="5">
    <source>
        <dbReference type="ARBA" id="ARBA00022519"/>
    </source>
</evidence>
<dbReference type="Pfam" id="PF26002">
    <property type="entry name" value="Beta-barrel_AprE"/>
    <property type="match status" value="1"/>
</dbReference>
<evidence type="ECO:0000256" key="7">
    <source>
        <dbReference type="ARBA" id="ARBA00022989"/>
    </source>
</evidence>
<dbReference type="InterPro" id="IPR058781">
    <property type="entry name" value="HH_AprE-like"/>
</dbReference>
<evidence type="ECO:0000313" key="13">
    <source>
        <dbReference type="EMBL" id="GGE03317.1"/>
    </source>
</evidence>
<comment type="caution">
    <text evidence="13">The sequence shown here is derived from an EMBL/GenBank/DDBJ whole genome shotgun (WGS) entry which is preliminary data.</text>
</comment>
<feature type="domain" description="AprE-like long alpha-helical hairpin" evidence="11">
    <location>
        <begin position="60"/>
        <end position="237"/>
    </location>
</feature>
<dbReference type="PANTHER" id="PTHR30386">
    <property type="entry name" value="MEMBRANE FUSION SUBUNIT OF EMRAB-TOLC MULTIDRUG EFFLUX PUMP"/>
    <property type="match status" value="1"/>
</dbReference>
<keyword evidence="10" id="KW-0175">Coiled coil</keyword>
<evidence type="ECO:0000256" key="3">
    <source>
        <dbReference type="ARBA" id="ARBA00022448"/>
    </source>
</evidence>
<dbReference type="PANTHER" id="PTHR30386:SF17">
    <property type="entry name" value="ALKALINE PROTEASE SECRETION PROTEIN APRE"/>
    <property type="match status" value="1"/>
</dbReference>
<evidence type="ECO:0000256" key="4">
    <source>
        <dbReference type="ARBA" id="ARBA00022475"/>
    </source>
</evidence>
<evidence type="ECO:0000259" key="12">
    <source>
        <dbReference type="Pfam" id="PF26002"/>
    </source>
</evidence>
<keyword evidence="4 9" id="KW-1003">Cell membrane</keyword>
<reference evidence="14" key="1">
    <citation type="journal article" date="2019" name="Int. J. Syst. Evol. Microbiol.">
        <title>The Global Catalogue of Microorganisms (GCM) 10K type strain sequencing project: providing services to taxonomists for standard genome sequencing and annotation.</title>
        <authorList>
            <consortium name="The Broad Institute Genomics Platform"/>
            <consortium name="The Broad Institute Genome Sequencing Center for Infectious Disease"/>
            <person name="Wu L."/>
            <person name="Ma J."/>
        </authorList>
    </citation>
    <scope>NUCLEOTIDE SEQUENCE [LARGE SCALE GENOMIC DNA]</scope>
    <source>
        <strain evidence="14">CGMCC 1.15959</strain>
    </source>
</reference>
<dbReference type="EMBL" id="BMKL01000001">
    <property type="protein sequence ID" value="GGE03317.1"/>
    <property type="molecule type" value="Genomic_DNA"/>
</dbReference>
<proteinExistence type="inferred from homology"/>
<dbReference type="Pfam" id="PF25994">
    <property type="entry name" value="HH_AprE"/>
    <property type="match status" value="1"/>
</dbReference>
<dbReference type="InterPro" id="IPR050739">
    <property type="entry name" value="MFP"/>
</dbReference>
<evidence type="ECO:0000256" key="1">
    <source>
        <dbReference type="ARBA" id="ARBA00004377"/>
    </source>
</evidence>
<dbReference type="PRINTS" id="PR01490">
    <property type="entry name" value="RTXTOXIND"/>
</dbReference>
<feature type="coiled-coil region" evidence="10">
    <location>
        <begin position="116"/>
        <end position="143"/>
    </location>
</feature>
<dbReference type="NCBIfam" id="TIGR01843">
    <property type="entry name" value="type_I_hlyD"/>
    <property type="match status" value="1"/>
</dbReference>
<dbReference type="InterPro" id="IPR058982">
    <property type="entry name" value="Beta-barrel_AprE"/>
</dbReference>
<comment type="subcellular location">
    <subcellularLocation>
        <location evidence="1 9">Cell inner membrane</location>
        <topology evidence="1 9">Single-pass membrane protein</topology>
    </subcellularLocation>
</comment>
<evidence type="ECO:0000256" key="6">
    <source>
        <dbReference type="ARBA" id="ARBA00022692"/>
    </source>
</evidence>
<feature type="domain" description="AprE-like beta-barrel" evidence="12">
    <location>
        <begin position="280"/>
        <end position="368"/>
    </location>
</feature>
<protein>
    <recommendedName>
        <fullName evidence="9">Membrane fusion protein (MFP) family protein</fullName>
    </recommendedName>
</protein>
<dbReference type="Gene3D" id="2.40.30.170">
    <property type="match status" value="1"/>
</dbReference>
<keyword evidence="14" id="KW-1185">Reference proteome</keyword>
<evidence type="ECO:0000256" key="10">
    <source>
        <dbReference type="SAM" id="Coils"/>
    </source>
</evidence>
<evidence type="ECO:0000256" key="9">
    <source>
        <dbReference type="RuleBase" id="RU365093"/>
    </source>
</evidence>
<sequence>MIAPGRVGVEDQVKRVAHPTGGVIAEILVQNGQHVSKGQLLMRLEDTVSGAADIYSSMTVEQLLAQRARLEAERLGANRISFPRELTTAANGTAREAMANEAKLFALRRSEERQLQAQLRARITQSNQQIRSYRAQIASLVRQQELIRPELAGVRDLWAKELVTINRLNELERTQASLEGNISSLEADIARVGAQITESNERLIQLGESRRAEAATALAQLNTQLNDQRVRNVSAGDQQANREIRAPYSGTIEKVAFAAVGDVVRPAEPIMEIVPDAGAMVVEAMVRPEDVDRLQTGQAARTRFTSFSRAATPEFAGRVTYVASDRTVDPEANVAFFMARVSIDAEAVRREGLDLRSGMPAEVYIETGSRPLVSYLGKPLRDQLARAFRYD</sequence>
<evidence type="ECO:0000256" key="2">
    <source>
        <dbReference type="ARBA" id="ARBA00009477"/>
    </source>
</evidence>